<dbReference type="InterPro" id="IPR050491">
    <property type="entry name" value="AmpC-like"/>
</dbReference>
<protein>
    <submittedName>
        <fullName evidence="2">Beta-lactamase family protein</fullName>
    </submittedName>
</protein>
<evidence type="ECO:0000313" key="2">
    <source>
        <dbReference type="EMBL" id="TKV58293.1"/>
    </source>
</evidence>
<sequence length="416" mass="43640">MSLRPPPRMPSPAHSSSALTRRRVMQLGGAAGVMGLLAACGGGGGSSPTTSTPSSVSVPLVPLDDANRATLDGIANSVYTRSGLAGMAAAVWIGDQAWQSTYGVGDLTTQAAYPADGYVRIASITKSFTGTAVLQLVDEGALKLTDVLESFVPGIAYGDTITIAQLLGMKSGIYDFTGNARFLEEFNANPTMVWSPDQTVEIIKANQPAFAPGGQLQYCDSNFFLLGMILEKVGGQTTSEVITERVISRLGLTGTSYPTDAAMPEPHPTAYFPGGDTSDGSKPFDNTANPPRVADEVNPAVSGAAGAMISTLADLRAWGRELAGGSLLKPETQALRLQYTRFPDAQINVGYGLGCEVFNDFVGHNGAIIGYSTVVMSNPKADVTIAAVANESTNFSTPTSDFVYGVIKQLYPDQWK</sequence>
<comment type="caution">
    <text evidence="2">The sequence shown here is derived from an EMBL/GenBank/DDBJ whole genome shotgun (WGS) entry which is preliminary data.</text>
</comment>
<organism evidence="2 3">
    <name type="scientific">Nakamurella flava</name>
    <dbReference type="NCBI Taxonomy" id="2576308"/>
    <lineage>
        <taxon>Bacteria</taxon>
        <taxon>Bacillati</taxon>
        <taxon>Actinomycetota</taxon>
        <taxon>Actinomycetes</taxon>
        <taxon>Nakamurellales</taxon>
        <taxon>Nakamurellaceae</taxon>
        <taxon>Nakamurella</taxon>
    </lineage>
</organism>
<keyword evidence="3" id="KW-1185">Reference proteome</keyword>
<dbReference type="OrthoDB" id="3499702at2"/>
<dbReference type="InterPro" id="IPR001466">
    <property type="entry name" value="Beta-lactam-related"/>
</dbReference>
<dbReference type="Gene3D" id="3.40.710.10">
    <property type="entry name" value="DD-peptidase/beta-lactamase superfamily"/>
    <property type="match status" value="1"/>
</dbReference>
<dbReference type="Pfam" id="PF00144">
    <property type="entry name" value="Beta-lactamase"/>
    <property type="match status" value="1"/>
</dbReference>
<accession>A0A4U6QDV4</accession>
<reference evidence="2 3" key="1">
    <citation type="submission" date="2019-05" db="EMBL/GenBank/DDBJ databases">
        <title>Nakamurella sp. N5BH11, whole genome shotgun sequence.</title>
        <authorList>
            <person name="Tuo L."/>
        </authorList>
    </citation>
    <scope>NUCLEOTIDE SEQUENCE [LARGE SCALE GENOMIC DNA]</scope>
    <source>
        <strain evidence="2 3">N5BH11</strain>
    </source>
</reference>
<gene>
    <name evidence="2" type="ORF">FDO65_11935</name>
</gene>
<dbReference type="InterPro" id="IPR012338">
    <property type="entry name" value="Beta-lactam/transpept-like"/>
</dbReference>
<dbReference type="PANTHER" id="PTHR46825:SF7">
    <property type="entry name" value="D-ALANYL-D-ALANINE CARBOXYPEPTIDASE"/>
    <property type="match status" value="1"/>
</dbReference>
<dbReference type="SUPFAM" id="SSF56601">
    <property type="entry name" value="beta-lactamase/transpeptidase-like"/>
    <property type="match status" value="1"/>
</dbReference>
<dbReference type="PANTHER" id="PTHR46825">
    <property type="entry name" value="D-ALANYL-D-ALANINE-CARBOXYPEPTIDASE/ENDOPEPTIDASE AMPH"/>
    <property type="match status" value="1"/>
</dbReference>
<dbReference type="PROSITE" id="PS51318">
    <property type="entry name" value="TAT"/>
    <property type="match status" value="1"/>
</dbReference>
<evidence type="ECO:0000259" key="1">
    <source>
        <dbReference type="Pfam" id="PF00144"/>
    </source>
</evidence>
<name>A0A4U6QDV4_9ACTN</name>
<feature type="domain" description="Beta-lactamase-related" evidence="1">
    <location>
        <begin position="82"/>
        <end position="394"/>
    </location>
</feature>
<dbReference type="Proteomes" id="UP000306985">
    <property type="component" value="Unassembled WGS sequence"/>
</dbReference>
<dbReference type="EMBL" id="SZZH01000003">
    <property type="protein sequence ID" value="TKV58293.1"/>
    <property type="molecule type" value="Genomic_DNA"/>
</dbReference>
<dbReference type="AlphaFoldDB" id="A0A4U6QDV4"/>
<dbReference type="InterPro" id="IPR006311">
    <property type="entry name" value="TAT_signal"/>
</dbReference>
<evidence type="ECO:0000313" key="3">
    <source>
        <dbReference type="Proteomes" id="UP000306985"/>
    </source>
</evidence>
<proteinExistence type="predicted"/>